<feature type="transmembrane region" description="Helical" evidence="2">
    <location>
        <begin position="95"/>
        <end position="116"/>
    </location>
</feature>
<evidence type="ECO:0000256" key="2">
    <source>
        <dbReference type="SAM" id="Phobius"/>
    </source>
</evidence>
<protein>
    <submittedName>
        <fullName evidence="3">Uncharacterized protein</fullName>
    </submittedName>
</protein>
<organism evidence="3 4">
    <name type="scientific">Candidatus Chloroploca mongolica</name>
    <dbReference type="NCBI Taxonomy" id="2528176"/>
    <lineage>
        <taxon>Bacteria</taxon>
        <taxon>Bacillati</taxon>
        <taxon>Chloroflexota</taxon>
        <taxon>Chloroflexia</taxon>
        <taxon>Chloroflexales</taxon>
        <taxon>Chloroflexineae</taxon>
        <taxon>Oscillochloridaceae</taxon>
        <taxon>Candidatus Chloroploca</taxon>
    </lineage>
</organism>
<keyword evidence="4" id="KW-1185">Reference proteome</keyword>
<keyword evidence="2" id="KW-0812">Transmembrane</keyword>
<name>A0ABS4D4J3_9CHLR</name>
<proteinExistence type="predicted"/>
<evidence type="ECO:0000256" key="1">
    <source>
        <dbReference type="SAM" id="MobiDB-lite"/>
    </source>
</evidence>
<evidence type="ECO:0000313" key="4">
    <source>
        <dbReference type="Proteomes" id="UP001193081"/>
    </source>
</evidence>
<dbReference type="Proteomes" id="UP001193081">
    <property type="component" value="Unassembled WGS sequence"/>
</dbReference>
<feature type="region of interest" description="Disordered" evidence="1">
    <location>
        <begin position="63"/>
        <end position="87"/>
    </location>
</feature>
<evidence type="ECO:0000313" key="3">
    <source>
        <dbReference type="EMBL" id="MBP1464363.1"/>
    </source>
</evidence>
<reference evidence="3 4" key="1">
    <citation type="submission" date="2021-03" db="EMBL/GenBank/DDBJ databases">
        <authorList>
            <person name="Grouzdev D.S."/>
        </authorList>
    </citation>
    <scope>NUCLEOTIDE SEQUENCE [LARGE SCALE GENOMIC DNA]</scope>
    <source>
        <strain evidence="3 4">M50-1</strain>
    </source>
</reference>
<dbReference type="RefSeq" id="WP_167857198.1">
    <property type="nucleotide sequence ID" value="NZ_SIJK02000002.1"/>
</dbReference>
<sequence length="121" mass="13656">MARAQGSFFARKCYYLVDLPTSAIPHLDAVKDASLVRQQARRLFWAMEDVVYGFLLRRGSARDEERLDLHSSPVPPRARQSDATRRRGSRWVDSLCPLPLMSLGLLLALLVGASSFQPIDR</sequence>
<comment type="caution">
    <text evidence="3">The sequence shown here is derived from an EMBL/GenBank/DDBJ whole genome shotgun (WGS) entry which is preliminary data.</text>
</comment>
<gene>
    <name evidence="3" type="ORF">EYB53_001460</name>
</gene>
<keyword evidence="2" id="KW-0472">Membrane</keyword>
<dbReference type="EMBL" id="SIJK02000002">
    <property type="protein sequence ID" value="MBP1464363.1"/>
    <property type="molecule type" value="Genomic_DNA"/>
</dbReference>
<accession>A0ABS4D4J3</accession>
<keyword evidence="2" id="KW-1133">Transmembrane helix</keyword>